<dbReference type="EMBL" id="JACAZH010000007">
    <property type="protein sequence ID" value="KAF7364292.1"/>
    <property type="molecule type" value="Genomic_DNA"/>
</dbReference>
<accession>A0A8H6YSB4</accession>
<sequence length="261" mass="29616">MFEFPQSTPDADGMPDTETIEGSLVVCLHDDPGEVEAFLRAIFDSSYFMPPPNEVDLSEVLGILRLAHKYDVGYLYKRAISHLETFFPIELAAVGQESTILNLHWDTELRSLAVLYEVGATWLLPGAYYSVVQNSLEDKPWDQCPTTRKELILQLCIRQRQATERLYHALTPVSNCDPCNMSKFGFLKSRPHPNERLDQSPLHEGTFLKKAILIQNLCLDCRAEAQTEYDAVRAQIWSELPTNCGLEGWDVLLKQREAVLA</sequence>
<name>A0A8H6YSB4_9AGAR</name>
<dbReference type="AlphaFoldDB" id="A0A8H6YSB4"/>
<dbReference type="Proteomes" id="UP000623467">
    <property type="component" value="Unassembled WGS sequence"/>
</dbReference>
<keyword evidence="2" id="KW-1185">Reference proteome</keyword>
<dbReference type="OrthoDB" id="6359816at2759"/>
<evidence type="ECO:0000313" key="2">
    <source>
        <dbReference type="Proteomes" id="UP000623467"/>
    </source>
</evidence>
<comment type="caution">
    <text evidence="1">The sequence shown here is derived from an EMBL/GenBank/DDBJ whole genome shotgun (WGS) entry which is preliminary data.</text>
</comment>
<protein>
    <submittedName>
        <fullName evidence="1">BTB domain-containing protein</fullName>
    </submittedName>
</protein>
<evidence type="ECO:0000313" key="1">
    <source>
        <dbReference type="EMBL" id="KAF7364292.1"/>
    </source>
</evidence>
<proteinExistence type="predicted"/>
<organism evidence="1 2">
    <name type="scientific">Mycena sanguinolenta</name>
    <dbReference type="NCBI Taxonomy" id="230812"/>
    <lineage>
        <taxon>Eukaryota</taxon>
        <taxon>Fungi</taxon>
        <taxon>Dikarya</taxon>
        <taxon>Basidiomycota</taxon>
        <taxon>Agaricomycotina</taxon>
        <taxon>Agaricomycetes</taxon>
        <taxon>Agaricomycetidae</taxon>
        <taxon>Agaricales</taxon>
        <taxon>Marasmiineae</taxon>
        <taxon>Mycenaceae</taxon>
        <taxon>Mycena</taxon>
    </lineage>
</organism>
<gene>
    <name evidence="1" type="ORF">MSAN_01089100</name>
</gene>
<reference evidence="1" key="1">
    <citation type="submission" date="2020-05" db="EMBL/GenBank/DDBJ databases">
        <title>Mycena genomes resolve the evolution of fungal bioluminescence.</title>
        <authorList>
            <person name="Tsai I.J."/>
        </authorList>
    </citation>
    <scope>NUCLEOTIDE SEQUENCE</scope>
    <source>
        <strain evidence="1">160909Yilan</strain>
    </source>
</reference>